<evidence type="ECO:0000313" key="1">
    <source>
        <dbReference type="EMBL" id="VAW90027.1"/>
    </source>
</evidence>
<protein>
    <submittedName>
        <fullName evidence="1">Uncharacterized protein</fullName>
    </submittedName>
</protein>
<reference evidence="1" key="1">
    <citation type="submission" date="2018-06" db="EMBL/GenBank/DDBJ databases">
        <authorList>
            <person name="Zhirakovskaya E."/>
        </authorList>
    </citation>
    <scope>NUCLEOTIDE SEQUENCE</scope>
</reference>
<dbReference type="EMBL" id="UOFQ01000169">
    <property type="protein sequence ID" value="VAW90027.1"/>
    <property type="molecule type" value="Genomic_DNA"/>
</dbReference>
<sequence>HRRVPQTMTLPILMTTDGTLDSAGMGIELLA</sequence>
<proteinExistence type="predicted"/>
<accession>A0A3B0ZRQ2</accession>
<gene>
    <name evidence="1" type="ORF">MNBD_GAMMA17-285</name>
</gene>
<organism evidence="1">
    <name type="scientific">hydrothermal vent metagenome</name>
    <dbReference type="NCBI Taxonomy" id="652676"/>
    <lineage>
        <taxon>unclassified sequences</taxon>
        <taxon>metagenomes</taxon>
        <taxon>ecological metagenomes</taxon>
    </lineage>
</organism>
<feature type="non-terminal residue" evidence="1">
    <location>
        <position position="1"/>
    </location>
</feature>
<dbReference type="AlphaFoldDB" id="A0A3B0ZRQ2"/>
<name>A0A3B0ZRQ2_9ZZZZ</name>